<dbReference type="GO" id="GO:0008266">
    <property type="term" value="F:poly(U) RNA binding"/>
    <property type="evidence" value="ECO:0007669"/>
    <property type="project" value="UniProtKB-ARBA"/>
</dbReference>
<name>A0A914E4Z1_9BILA</name>
<dbReference type="CDD" id="cd12652">
    <property type="entry name" value="RRM2_Hu"/>
    <property type="match status" value="1"/>
</dbReference>
<dbReference type="FunFam" id="3.30.70.330:FF:000480">
    <property type="entry name" value="Fne, isoform A"/>
    <property type="match status" value="1"/>
</dbReference>
<evidence type="ECO:0000256" key="3">
    <source>
        <dbReference type="ARBA" id="ARBA00022884"/>
    </source>
</evidence>
<reference evidence="7" key="1">
    <citation type="submission" date="2022-11" db="UniProtKB">
        <authorList>
            <consortium name="WormBaseParasite"/>
        </authorList>
    </citation>
    <scope>IDENTIFICATION</scope>
</reference>
<evidence type="ECO:0000313" key="6">
    <source>
        <dbReference type="Proteomes" id="UP000887540"/>
    </source>
</evidence>
<evidence type="ECO:0000313" key="7">
    <source>
        <dbReference type="WBParaSite" id="ACRNAN_scaffold541.g29259.t1"/>
    </source>
</evidence>
<organism evidence="6 7">
    <name type="scientific">Acrobeloides nanus</name>
    <dbReference type="NCBI Taxonomy" id="290746"/>
    <lineage>
        <taxon>Eukaryota</taxon>
        <taxon>Metazoa</taxon>
        <taxon>Ecdysozoa</taxon>
        <taxon>Nematoda</taxon>
        <taxon>Chromadorea</taxon>
        <taxon>Rhabditida</taxon>
        <taxon>Tylenchina</taxon>
        <taxon>Cephalobomorpha</taxon>
        <taxon>Cephaloboidea</taxon>
        <taxon>Cephalobidae</taxon>
        <taxon>Acrobeloides</taxon>
    </lineage>
</organism>
<dbReference type="PROSITE" id="PS50102">
    <property type="entry name" value="RRM"/>
    <property type="match status" value="3"/>
</dbReference>
<dbReference type="NCBIfam" id="TIGR01661">
    <property type="entry name" value="ELAV_HUD_SF"/>
    <property type="match status" value="1"/>
</dbReference>
<evidence type="ECO:0000256" key="1">
    <source>
        <dbReference type="ARBA" id="ARBA00006266"/>
    </source>
</evidence>
<dbReference type="CDD" id="cd12650">
    <property type="entry name" value="RRM1_Hu"/>
    <property type="match status" value="1"/>
</dbReference>
<evidence type="ECO:0000259" key="5">
    <source>
        <dbReference type="PROSITE" id="PS50102"/>
    </source>
</evidence>
<evidence type="ECO:0000256" key="2">
    <source>
        <dbReference type="ARBA" id="ARBA00022737"/>
    </source>
</evidence>
<dbReference type="AlphaFoldDB" id="A0A914E4Z1"/>
<dbReference type="Pfam" id="PF00076">
    <property type="entry name" value="RRM_1"/>
    <property type="match status" value="3"/>
</dbReference>
<feature type="domain" description="RRM" evidence="5">
    <location>
        <begin position="158"/>
        <end position="238"/>
    </location>
</feature>
<dbReference type="GO" id="GO:0050686">
    <property type="term" value="P:negative regulation of mRNA processing"/>
    <property type="evidence" value="ECO:0007669"/>
    <property type="project" value="UniProtKB-ARBA"/>
</dbReference>
<dbReference type="WBParaSite" id="ACRNAN_scaffold541.g29259.t1">
    <property type="protein sequence ID" value="ACRNAN_scaffold541.g29259.t1"/>
    <property type="gene ID" value="ACRNAN_scaffold541.g29259"/>
</dbReference>
<dbReference type="FunFam" id="3.30.70.330:FF:000205">
    <property type="entry name" value="Sex lethal, isoform B"/>
    <property type="match status" value="1"/>
</dbReference>
<evidence type="ECO:0000256" key="4">
    <source>
        <dbReference type="PROSITE-ProRule" id="PRU00176"/>
    </source>
</evidence>
<dbReference type="PANTHER" id="PTHR10352">
    <property type="entry name" value="EUKARYOTIC TRANSLATION INITIATION FACTOR 3 SUBUNIT G"/>
    <property type="match status" value="1"/>
</dbReference>
<accession>A0A914E4Z1</accession>
<comment type="similarity">
    <text evidence="1">Belongs to the RRM elav family.</text>
</comment>
<sequence>MCSRWSTNGSQFKNSVAKKFSTMNGTQFANGYIDNGINLLLNGNNSAEAFATTSGMTCSSPSSESSSSDSKTNLIVNYLPQNMSQEEVRSLFSSMGEIESCKLIRDKLTGQSLGYAFINYIRQEDAQRAATSLNGLRLQNKTIKVSLARPSSENIKGANLYVSGLPKNMTQTELEAMFRPFGQIITSRILCDNITGLSKGVGFVRFDKKPEAEIAIDKLNNTMPPGCAEPISVKFANNPAANHQKVVLQMAQAASALLPLAVLQQTAAAAQAAAVRRTNTTAGPIHHTPQVGRFRYSPLAPVVSTPTAVLSQDLLGANMASYLQAAAAASGTNLLQATSPPVTVACLNQPTLLGAPSPTLGNTATAIASTLAASSPGWCIFVYNLTPETDESILWRLFGPFGAVLTVKIMKDTATNKCKGFAFVTMAQYEEALAAITALNGTQLNGRNLQVSFKTQGK</sequence>
<dbReference type="SMART" id="SM00361">
    <property type="entry name" value="RRM_1"/>
    <property type="match status" value="2"/>
</dbReference>
<dbReference type="InterPro" id="IPR035979">
    <property type="entry name" value="RBD_domain_sf"/>
</dbReference>
<dbReference type="InterPro" id="IPR012677">
    <property type="entry name" value="Nucleotide-bd_a/b_plait_sf"/>
</dbReference>
<protein>
    <submittedName>
        <fullName evidence="7">RRM domain-containing protein</fullName>
    </submittedName>
</protein>
<proteinExistence type="inferred from homology"/>
<dbReference type="InterPro" id="IPR034775">
    <property type="entry name" value="Elav_RRM1"/>
</dbReference>
<dbReference type="SUPFAM" id="SSF54928">
    <property type="entry name" value="RNA-binding domain, RBD"/>
    <property type="match status" value="2"/>
</dbReference>
<dbReference type="InterPro" id="IPR006548">
    <property type="entry name" value="ELAD_HU_SF"/>
</dbReference>
<dbReference type="CDD" id="cd12377">
    <property type="entry name" value="RRM3_Hu"/>
    <property type="match status" value="1"/>
</dbReference>
<keyword evidence="6" id="KW-1185">Reference proteome</keyword>
<dbReference type="GO" id="GO:1990904">
    <property type="term" value="C:ribonucleoprotein complex"/>
    <property type="evidence" value="ECO:0007669"/>
    <property type="project" value="InterPro"/>
</dbReference>
<dbReference type="Proteomes" id="UP000887540">
    <property type="component" value="Unplaced"/>
</dbReference>
<keyword evidence="2" id="KW-0677">Repeat</keyword>
<dbReference type="InterPro" id="IPR000504">
    <property type="entry name" value="RRM_dom"/>
</dbReference>
<feature type="domain" description="RRM" evidence="5">
    <location>
        <begin position="378"/>
        <end position="456"/>
    </location>
</feature>
<dbReference type="GO" id="GO:0005634">
    <property type="term" value="C:nucleus"/>
    <property type="evidence" value="ECO:0007669"/>
    <property type="project" value="UniProtKB-ARBA"/>
</dbReference>
<dbReference type="PRINTS" id="PR00961">
    <property type="entry name" value="HUDSXLRNA"/>
</dbReference>
<feature type="domain" description="RRM" evidence="5">
    <location>
        <begin position="72"/>
        <end position="150"/>
    </location>
</feature>
<dbReference type="Gene3D" id="3.30.70.330">
    <property type="match status" value="3"/>
</dbReference>
<dbReference type="SMART" id="SM00360">
    <property type="entry name" value="RRM"/>
    <property type="match status" value="3"/>
</dbReference>
<keyword evidence="3 4" id="KW-0694">RNA-binding</keyword>
<dbReference type="InterPro" id="IPR002343">
    <property type="entry name" value="Hud_Sxl_RNA"/>
</dbReference>
<dbReference type="InterPro" id="IPR003954">
    <property type="entry name" value="RRM_euk-type"/>
</dbReference>